<dbReference type="EMBL" id="JBCNJP010000007">
    <property type="protein sequence ID" value="KAK9075041.1"/>
    <property type="molecule type" value="Genomic_DNA"/>
</dbReference>
<name>A0AAP0DH37_9ASTR</name>
<protein>
    <recommendedName>
        <fullName evidence="3">Vacuolar protein sorting-associated protein 62</fullName>
    </recommendedName>
</protein>
<dbReference type="InterPro" id="IPR009291">
    <property type="entry name" value="Vps62"/>
</dbReference>
<accession>A0AAP0DH37</accession>
<keyword evidence="2" id="KW-1185">Reference proteome</keyword>
<dbReference type="Proteomes" id="UP001408789">
    <property type="component" value="Unassembled WGS sequence"/>
</dbReference>
<reference evidence="1 2" key="1">
    <citation type="submission" date="2024-04" db="EMBL/GenBank/DDBJ databases">
        <title>The reference genome of an endangered Asteraceae, Deinandra increscens subsp. villosa, native to the Central Coast of California.</title>
        <authorList>
            <person name="Guilliams M."/>
            <person name="Hasenstab-Lehman K."/>
            <person name="Meyer R."/>
            <person name="Mcevoy S."/>
        </authorList>
    </citation>
    <scope>NUCLEOTIDE SEQUENCE [LARGE SCALE GENOMIC DNA]</scope>
    <source>
        <tissue evidence="1">Leaf</tissue>
    </source>
</reference>
<organism evidence="1 2">
    <name type="scientific">Deinandra increscens subsp. villosa</name>
    <dbReference type="NCBI Taxonomy" id="3103831"/>
    <lineage>
        <taxon>Eukaryota</taxon>
        <taxon>Viridiplantae</taxon>
        <taxon>Streptophyta</taxon>
        <taxon>Embryophyta</taxon>
        <taxon>Tracheophyta</taxon>
        <taxon>Spermatophyta</taxon>
        <taxon>Magnoliopsida</taxon>
        <taxon>eudicotyledons</taxon>
        <taxon>Gunneridae</taxon>
        <taxon>Pentapetalae</taxon>
        <taxon>asterids</taxon>
        <taxon>campanulids</taxon>
        <taxon>Asterales</taxon>
        <taxon>Asteraceae</taxon>
        <taxon>Asteroideae</taxon>
        <taxon>Heliantheae alliance</taxon>
        <taxon>Madieae</taxon>
        <taxon>Madiinae</taxon>
        <taxon>Deinandra</taxon>
    </lineage>
</organism>
<gene>
    <name evidence="1" type="ORF">SSX86_003360</name>
</gene>
<dbReference type="AlphaFoldDB" id="A0AAP0DH37"/>
<dbReference type="PANTHER" id="PTHR48166:SF4">
    <property type="entry name" value="OS03G0142900 PROTEIN"/>
    <property type="match status" value="1"/>
</dbReference>
<sequence>MIPATISRLDAIWMMLEAMDGVWEWLPAGKGGYCGVVAVVSLNLPFPFKKERKEGGFPNSLPPPLSFFPKFPPPLAGFHFSDHPIGKSNPSKRTMFGFDSCCRDTDGELYNLLPEEPKPFFLPSPLPQWPQGQDFATGRINLGELEVAMVKDFELISSYTPKKSKTGGITFYKPVSIPDGFLTFGHYCQLTDQQLRGYVLVARDVGNAETGSLPALKSPLGYELAWNSGAIYVWQPSPPDGYRALGFVVTDDGSEPDVEAVRCVRDDLTENCQVDDVILETTSFRVWNTKACKTGMFCKGVTVGTFFCTTDSDSGDELDICCLRNVSPGLEAMPNMEQIEALIDHYGPTVYFHPDEIYLPSSVPWFFNNGALLFRKGKSDGISIDPAGSILPQGGKNDGEFWMNLPEDDNELSFVKHGNLESAELYVHVKPALGGTFTDIAMWIFCPFNGPVTFTVELINLNIEMNRVGEHVGDWEHFTLRISNFDGELWSVYFSEHSGGEWVDASNVEFITGNKPIVYSSKCGHASFPNAGTYIQGSSKFGIGVKNDVAKSDRFIDSSKRYRIIAAEYLGGGVVAEPDWLQYMREWGPTVLYDGRSELEKIISHLPFLIRLTVETLIDLFPVELYGEEGPTGPKEKDNWYGDERC</sequence>
<comment type="caution">
    <text evidence="1">The sequence shown here is derived from an EMBL/GenBank/DDBJ whole genome shotgun (WGS) entry which is preliminary data.</text>
</comment>
<evidence type="ECO:0000313" key="1">
    <source>
        <dbReference type="EMBL" id="KAK9075041.1"/>
    </source>
</evidence>
<evidence type="ECO:0000313" key="2">
    <source>
        <dbReference type="Proteomes" id="UP001408789"/>
    </source>
</evidence>
<proteinExistence type="predicted"/>
<dbReference type="Pfam" id="PF06101">
    <property type="entry name" value="Vps62"/>
    <property type="match status" value="1"/>
</dbReference>
<evidence type="ECO:0008006" key="3">
    <source>
        <dbReference type="Google" id="ProtNLM"/>
    </source>
</evidence>
<dbReference type="PANTHER" id="PTHR48166">
    <property type="entry name" value="EXPRESSED PROTEIN"/>
    <property type="match status" value="1"/>
</dbReference>